<dbReference type="Proteomes" id="UP001469749">
    <property type="component" value="Unassembled WGS sequence"/>
</dbReference>
<dbReference type="Pfam" id="PF17989">
    <property type="entry name" value="ALP_N"/>
    <property type="match status" value="1"/>
</dbReference>
<proteinExistence type="predicted"/>
<dbReference type="InterPro" id="IPR040607">
    <property type="entry name" value="ALP_N"/>
</dbReference>
<feature type="domain" description="Actin-like protein N-terminal" evidence="1">
    <location>
        <begin position="8"/>
        <end position="143"/>
    </location>
</feature>
<comment type="caution">
    <text evidence="2">The sequence shown here is derived from an EMBL/GenBank/DDBJ whole genome shotgun (WGS) entry which is preliminary data.</text>
</comment>
<dbReference type="SUPFAM" id="SSF53067">
    <property type="entry name" value="Actin-like ATPase domain"/>
    <property type="match status" value="2"/>
</dbReference>
<keyword evidence="3" id="KW-1185">Reference proteome</keyword>
<evidence type="ECO:0000313" key="3">
    <source>
        <dbReference type="Proteomes" id="UP001469749"/>
    </source>
</evidence>
<protein>
    <submittedName>
        <fullName evidence="2">ParM/StbA family protein</fullName>
    </submittedName>
</protein>
<dbReference type="InterPro" id="IPR043129">
    <property type="entry name" value="ATPase_NBD"/>
</dbReference>
<gene>
    <name evidence="2" type="ORF">WMO25_12070</name>
</gene>
<organism evidence="2 3">
    <name type="scientific">Coprococcus intestinihominis</name>
    <dbReference type="NCBI Taxonomy" id="3133154"/>
    <lineage>
        <taxon>Bacteria</taxon>
        <taxon>Bacillati</taxon>
        <taxon>Bacillota</taxon>
        <taxon>Clostridia</taxon>
        <taxon>Lachnospirales</taxon>
        <taxon>Lachnospiraceae</taxon>
        <taxon>Coprococcus</taxon>
    </lineage>
</organism>
<sequence length="245" mass="28208">MIKRIRIAIDHGNRNIKTVHTVFTTGISESDISPGRGTDYLEYNGKFYVPSNRRIPYQRDKTADQRFFLLTLLGIAKELELNPNIEKGDLIQVQMPIGLPPKHFAELYDKYETFFRGTGEMIQFNYKQKEYHVTITDVMAFPQDYAAIMLQHREICAYPKGVGVDIGGFTTDYLMFRSGIEDMEICDSMETGIISLYNRITARMRADYDVLLEEADIDSIIQGKKEFYEEKVVRAVLQEANQCGL</sequence>
<dbReference type="EMBL" id="JBBMEK010000162">
    <property type="protein sequence ID" value="MEQ2365812.1"/>
    <property type="molecule type" value="Genomic_DNA"/>
</dbReference>
<accession>A0ABV1B6K3</accession>
<evidence type="ECO:0000259" key="1">
    <source>
        <dbReference type="Pfam" id="PF17989"/>
    </source>
</evidence>
<name>A0ABV1B6K3_9FIRM</name>
<dbReference type="RefSeq" id="WP_349085509.1">
    <property type="nucleotide sequence ID" value="NZ_JBBMEK010000162.1"/>
</dbReference>
<dbReference type="Gene3D" id="3.30.420.40">
    <property type="match status" value="2"/>
</dbReference>
<evidence type="ECO:0000313" key="2">
    <source>
        <dbReference type="EMBL" id="MEQ2365812.1"/>
    </source>
</evidence>
<reference evidence="2 3" key="1">
    <citation type="submission" date="2024-03" db="EMBL/GenBank/DDBJ databases">
        <title>Human intestinal bacterial collection.</title>
        <authorList>
            <person name="Pauvert C."/>
            <person name="Hitch T.C.A."/>
            <person name="Clavel T."/>
        </authorList>
    </citation>
    <scope>NUCLEOTIDE SEQUENCE [LARGE SCALE GENOMIC DNA]</scope>
    <source>
        <strain evidence="2 3">CLA-AA-H190</strain>
    </source>
</reference>